<dbReference type="SMART" id="SM00847">
    <property type="entry name" value="HA2"/>
    <property type="match status" value="1"/>
</dbReference>
<accession>A0A1D1VY28</accession>
<reference evidence="10 11" key="1">
    <citation type="journal article" date="2016" name="Nat. Commun.">
        <title>Extremotolerant tardigrade genome and improved radiotolerance of human cultured cells by tardigrade-unique protein.</title>
        <authorList>
            <person name="Hashimoto T."/>
            <person name="Horikawa D.D."/>
            <person name="Saito Y."/>
            <person name="Kuwahara H."/>
            <person name="Kozuka-Hata H."/>
            <person name="Shin-I T."/>
            <person name="Minakuchi Y."/>
            <person name="Ohishi K."/>
            <person name="Motoyama A."/>
            <person name="Aizu T."/>
            <person name="Enomoto A."/>
            <person name="Kondo K."/>
            <person name="Tanaka S."/>
            <person name="Hara Y."/>
            <person name="Koshikawa S."/>
            <person name="Sagara H."/>
            <person name="Miura T."/>
            <person name="Yokobori S."/>
            <person name="Miyagawa K."/>
            <person name="Suzuki Y."/>
            <person name="Kubo T."/>
            <person name="Oyama M."/>
            <person name="Kohara Y."/>
            <person name="Fujiyama A."/>
            <person name="Arakawa K."/>
            <person name="Katayama T."/>
            <person name="Toyoda A."/>
            <person name="Kunieda T."/>
        </authorList>
    </citation>
    <scope>NUCLEOTIDE SEQUENCE [LARGE SCALE GENOMIC DNA]</scope>
    <source>
        <strain evidence="10 11">YOKOZUNA-1</strain>
    </source>
</reference>
<comment type="catalytic activity">
    <reaction evidence="6">
        <text>ATP + H2O = ADP + phosphate + H(+)</text>
        <dbReference type="Rhea" id="RHEA:13065"/>
        <dbReference type="ChEBI" id="CHEBI:15377"/>
        <dbReference type="ChEBI" id="CHEBI:15378"/>
        <dbReference type="ChEBI" id="CHEBI:30616"/>
        <dbReference type="ChEBI" id="CHEBI:43474"/>
        <dbReference type="ChEBI" id="CHEBI:456216"/>
        <dbReference type="EC" id="3.6.4.13"/>
    </reaction>
</comment>
<dbReference type="GO" id="GO:0003724">
    <property type="term" value="F:RNA helicase activity"/>
    <property type="evidence" value="ECO:0007669"/>
    <property type="project" value="UniProtKB-EC"/>
</dbReference>
<dbReference type="InterPro" id="IPR027417">
    <property type="entry name" value="P-loop_NTPase"/>
</dbReference>
<gene>
    <name evidence="10" type="primary">RvY_16326-1</name>
    <name evidence="10" type="synonym">RvY_16326.1</name>
    <name evidence="10" type="ORF">RvY_16326</name>
</gene>
<dbReference type="PANTHER" id="PTHR18934">
    <property type="entry name" value="ATP-DEPENDENT RNA HELICASE"/>
    <property type="match status" value="1"/>
</dbReference>
<evidence type="ECO:0000256" key="3">
    <source>
        <dbReference type="ARBA" id="ARBA00022801"/>
    </source>
</evidence>
<dbReference type="InterPro" id="IPR014001">
    <property type="entry name" value="Helicase_ATP-bd"/>
</dbReference>
<dbReference type="PANTHER" id="PTHR18934:SF118">
    <property type="entry name" value="ATP-DEPENDENT RNA HELICASE DHX33"/>
    <property type="match status" value="1"/>
</dbReference>
<dbReference type="SMART" id="SM00487">
    <property type="entry name" value="DEXDc"/>
    <property type="match status" value="1"/>
</dbReference>
<evidence type="ECO:0000256" key="2">
    <source>
        <dbReference type="ARBA" id="ARBA00022741"/>
    </source>
</evidence>
<dbReference type="STRING" id="947166.A0A1D1VY28"/>
<dbReference type="GO" id="GO:0005524">
    <property type="term" value="F:ATP binding"/>
    <property type="evidence" value="ECO:0007669"/>
    <property type="project" value="UniProtKB-KW"/>
</dbReference>
<dbReference type="EC" id="3.6.4.13" evidence="1"/>
<dbReference type="GO" id="GO:0045943">
    <property type="term" value="P:positive regulation of transcription by RNA polymerase I"/>
    <property type="evidence" value="ECO:0007669"/>
    <property type="project" value="TreeGrafter"/>
</dbReference>
<dbReference type="InterPro" id="IPR007502">
    <property type="entry name" value="Helicase-assoc_dom"/>
</dbReference>
<evidence type="ECO:0000259" key="8">
    <source>
        <dbReference type="PROSITE" id="PS51192"/>
    </source>
</evidence>
<feature type="domain" description="Helicase ATP-binding" evidence="8">
    <location>
        <begin position="39"/>
        <end position="220"/>
    </location>
</feature>
<keyword evidence="5" id="KW-0067">ATP-binding</keyword>
<dbReference type="EMBL" id="BDGG01000013">
    <property type="protein sequence ID" value="GAV06312.1"/>
    <property type="molecule type" value="Genomic_DNA"/>
</dbReference>
<evidence type="ECO:0000256" key="6">
    <source>
        <dbReference type="ARBA" id="ARBA00047984"/>
    </source>
</evidence>
<dbReference type="PROSITE" id="PS51194">
    <property type="entry name" value="HELICASE_CTER"/>
    <property type="match status" value="1"/>
</dbReference>
<evidence type="ECO:0000313" key="10">
    <source>
        <dbReference type="EMBL" id="GAV06312.1"/>
    </source>
</evidence>
<keyword evidence="2" id="KW-0547">Nucleotide-binding</keyword>
<sequence>MVSGMAPLIKRPASPKPDPSDSRLGLPVVRFRRHLAEFLNDHQHSSVFIVVSDTGSGKTTQIPQLLLDPAFDGFFNSQRRRIAVTQPRRVAAINVAKRVALEDGCDIGQRIGYAVRFEDCTSEKTEVKYMTDGMLMREAQADWMFGRYDLIILDEIHDRTVNTDMLLGLVKKAQVRRRKLANDPKNSDKFWPLKVFLMSATTSVEKLRSLWKEPPPVLFIPGRTFPVEINFTKAPVEDYIRTALVTVFQIHRSTPLQGDILVFLTGSNEIEDFVRSGRQVVLNLPFNQQSIRFVPLYASLPTENQMRALIVDSNARKVICCTNVAETSITIPGVKYVVDCGRVKSKLYTSITGMESLKIRTISQAEAWQRTGRAGREQAGVCYRLYSEEEFDKWPLHPVPEILRSNLASVLLQIIAMGLDKPLDFPFFDRPDEQNLRSSMDQLEWTGAVTQEVNETDVTCLLTADGKLMAKFPLDPRYARCLLRAQVHGCTEEVLTIIAMLSTDSPFFVPLEKRKEAALAHQKFSSNEGDHIVLLNVWRAFKTAKGNDLWCQTNFLNKRNIVVAFKILKQLREIMQKEGIKLVSCAPGTTAVRKALCEGLFMNTAEMLPDGSYVTLDTKKPVFIHPSSFLFKTKPSCVVYNELVQTTKTYIRDLCLVDKEWVDAVGKKYFTSVRQKLAQQSINATFS</sequence>
<dbReference type="SMART" id="SM00490">
    <property type="entry name" value="HELICc"/>
    <property type="match status" value="1"/>
</dbReference>
<evidence type="ECO:0000256" key="4">
    <source>
        <dbReference type="ARBA" id="ARBA00022806"/>
    </source>
</evidence>
<evidence type="ECO:0000256" key="7">
    <source>
        <dbReference type="SAM" id="MobiDB-lite"/>
    </source>
</evidence>
<dbReference type="Pfam" id="PF21010">
    <property type="entry name" value="HA2_C"/>
    <property type="match status" value="1"/>
</dbReference>
<evidence type="ECO:0000256" key="5">
    <source>
        <dbReference type="ARBA" id="ARBA00022840"/>
    </source>
</evidence>
<dbReference type="InterPro" id="IPR001650">
    <property type="entry name" value="Helicase_C-like"/>
</dbReference>
<dbReference type="CDD" id="cd18791">
    <property type="entry name" value="SF2_C_RHA"/>
    <property type="match status" value="1"/>
</dbReference>
<keyword evidence="11" id="KW-1185">Reference proteome</keyword>
<proteinExistence type="predicted"/>
<evidence type="ECO:0000313" key="11">
    <source>
        <dbReference type="Proteomes" id="UP000186922"/>
    </source>
</evidence>
<comment type="caution">
    <text evidence="10">The sequence shown here is derived from an EMBL/GenBank/DDBJ whole genome shotgun (WGS) entry which is preliminary data.</text>
</comment>
<protein>
    <recommendedName>
        <fullName evidence="1">RNA helicase</fullName>
        <ecNumber evidence="1">3.6.4.13</ecNumber>
    </recommendedName>
</protein>
<organism evidence="10 11">
    <name type="scientific">Ramazzottius varieornatus</name>
    <name type="common">Water bear</name>
    <name type="synonym">Tardigrade</name>
    <dbReference type="NCBI Taxonomy" id="947166"/>
    <lineage>
        <taxon>Eukaryota</taxon>
        <taxon>Metazoa</taxon>
        <taxon>Ecdysozoa</taxon>
        <taxon>Tardigrada</taxon>
        <taxon>Eutardigrada</taxon>
        <taxon>Parachela</taxon>
        <taxon>Hypsibioidea</taxon>
        <taxon>Ramazzottiidae</taxon>
        <taxon>Ramazzottius</taxon>
    </lineage>
</organism>
<dbReference type="SUPFAM" id="SSF52540">
    <property type="entry name" value="P-loop containing nucleoside triphosphate hydrolases"/>
    <property type="match status" value="1"/>
</dbReference>
<dbReference type="AlphaFoldDB" id="A0A1D1VY28"/>
<dbReference type="Proteomes" id="UP000186922">
    <property type="component" value="Unassembled WGS sequence"/>
</dbReference>
<name>A0A1D1VY28_RAMVA</name>
<keyword evidence="4" id="KW-0347">Helicase</keyword>
<dbReference type="PROSITE" id="PS51192">
    <property type="entry name" value="HELICASE_ATP_BIND_1"/>
    <property type="match status" value="1"/>
</dbReference>
<evidence type="ECO:0000259" key="9">
    <source>
        <dbReference type="PROSITE" id="PS51194"/>
    </source>
</evidence>
<dbReference type="Gene3D" id="3.40.50.300">
    <property type="entry name" value="P-loop containing nucleotide triphosphate hydrolases"/>
    <property type="match status" value="2"/>
</dbReference>
<dbReference type="Pfam" id="PF00270">
    <property type="entry name" value="DEAD"/>
    <property type="match status" value="1"/>
</dbReference>
<dbReference type="GO" id="GO:0005730">
    <property type="term" value="C:nucleolus"/>
    <property type="evidence" value="ECO:0007669"/>
    <property type="project" value="UniProtKB-ARBA"/>
</dbReference>
<dbReference type="Pfam" id="PF00271">
    <property type="entry name" value="Helicase_C"/>
    <property type="match status" value="1"/>
</dbReference>
<dbReference type="GO" id="GO:0003725">
    <property type="term" value="F:double-stranded RNA binding"/>
    <property type="evidence" value="ECO:0007669"/>
    <property type="project" value="TreeGrafter"/>
</dbReference>
<dbReference type="InterPro" id="IPR011545">
    <property type="entry name" value="DEAD/DEAH_box_helicase_dom"/>
</dbReference>
<dbReference type="Pfam" id="PF07717">
    <property type="entry name" value="OB_NTP_bind"/>
    <property type="match status" value="1"/>
</dbReference>
<dbReference type="GO" id="GO:0016787">
    <property type="term" value="F:hydrolase activity"/>
    <property type="evidence" value="ECO:0007669"/>
    <property type="project" value="UniProtKB-KW"/>
</dbReference>
<dbReference type="FunFam" id="3.40.50.300:FF:000145">
    <property type="entry name" value="probable ATP-dependent RNA helicase DHX40"/>
    <property type="match status" value="1"/>
</dbReference>
<dbReference type="Gene3D" id="1.20.120.1080">
    <property type="match status" value="1"/>
</dbReference>
<feature type="domain" description="Helicase C-terminal" evidence="9">
    <location>
        <begin position="246"/>
        <end position="418"/>
    </location>
</feature>
<keyword evidence="3" id="KW-0378">Hydrolase</keyword>
<feature type="region of interest" description="Disordered" evidence="7">
    <location>
        <begin position="1"/>
        <end position="23"/>
    </location>
</feature>
<dbReference type="InterPro" id="IPR011709">
    <property type="entry name" value="DEAD-box_helicase_OB_fold"/>
</dbReference>
<dbReference type="OrthoDB" id="10253254at2759"/>
<evidence type="ECO:0000256" key="1">
    <source>
        <dbReference type="ARBA" id="ARBA00012552"/>
    </source>
</evidence>